<dbReference type="InterPro" id="IPR015897">
    <property type="entry name" value="CHK_kinase-like"/>
</dbReference>
<evidence type="ECO:0000313" key="2">
    <source>
        <dbReference type="EMBL" id="CAH1986821.1"/>
    </source>
</evidence>
<reference evidence="2" key="1">
    <citation type="submission" date="2022-03" db="EMBL/GenBank/DDBJ databases">
        <authorList>
            <person name="Sayadi A."/>
        </authorList>
    </citation>
    <scope>NUCLEOTIDE SEQUENCE</scope>
</reference>
<organism evidence="2 3">
    <name type="scientific">Acanthoscelides obtectus</name>
    <name type="common">Bean weevil</name>
    <name type="synonym">Bruchus obtectus</name>
    <dbReference type="NCBI Taxonomy" id="200917"/>
    <lineage>
        <taxon>Eukaryota</taxon>
        <taxon>Metazoa</taxon>
        <taxon>Ecdysozoa</taxon>
        <taxon>Arthropoda</taxon>
        <taxon>Hexapoda</taxon>
        <taxon>Insecta</taxon>
        <taxon>Pterygota</taxon>
        <taxon>Neoptera</taxon>
        <taxon>Endopterygota</taxon>
        <taxon>Coleoptera</taxon>
        <taxon>Polyphaga</taxon>
        <taxon>Cucujiformia</taxon>
        <taxon>Chrysomeloidea</taxon>
        <taxon>Chrysomelidae</taxon>
        <taxon>Bruchinae</taxon>
        <taxon>Bruchini</taxon>
        <taxon>Acanthoscelides</taxon>
    </lineage>
</organism>
<dbReference type="PANTHER" id="PTHR11012">
    <property type="entry name" value="PROTEIN KINASE-LIKE DOMAIN-CONTAINING"/>
    <property type="match status" value="1"/>
</dbReference>
<accession>A0A9P0PJX1</accession>
<dbReference type="InterPro" id="IPR004119">
    <property type="entry name" value="EcKL"/>
</dbReference>
<name>A0A9P0PJX1_ACAOB</name>
<dbReference type="Gene3D" id="3.90.1200.10">
    <property type="match status" value="1"/>
</dbReference>
<proteinExistence type="predicted"/>
<dbReference type="Proteomes" id="UP001152888">
    <property type="component" value="Unassembled WGS sequence"/>
</dbReference>
<dbReference type="EMBL" id="CAKOFQ010007006">
    <property type="protein sequence ID" value="CAH1986821.1"/>
    <property type="molecule type" value="Genomic_DNA"/>
</dbReference>
<dbReference type="SUPFAM" id="SSF56112">
    <property type="entry name" value="Protein kinase-like (PK-like)"/>
    <property type="match status" value="1"/>
</dbReference>
<keyword evidence="3" id="KW-1185">Reference proteome</keyword>
<dbReference type="OrthoDB" id="190089at2759"/>
<dbReference type="AlphaFoldDB" id="A0A9P0PJX1"/>
<sequence length="418" mass="48281">MEDPESAEHEEEISGEDVNKILQKYLGGTEFVVIRKALKPLATPGMLGRHANLEITFLNSSGVKETQSFFVKFLPKITWQAEFAKAIGAFTKEIFVYELLERYQEVGITILTNVVPKFYLGKDNECLVLENLSEDGYKTLDKYPVLEYDSVLTILNALANFHAGTIVFEEKQGENLLEIYGENLRESFFDCSESFANKKGIEASIRGVLREIDIFEFPLKLNSGKNFKELAKEVCYKICELVKPSKKCKNVLTHGDTWSSNILIKKDESTNMEKVKFVDFQYCRYTPPSQDVLAFIYFTTSRSFRQKHLYEVLGVYYSYLEKYLTLSGVDPNKVLPFSEFMDSCEEQKVFAIVVTAIYFQIILIEDGVPEQYFDSADKDKLFMEDRGLIVEDYAKKDEKYKERLKDSIQDLKDYCERL</sequence>
<dbReference type="Pfam" id="PF02958">
    <property type="entry name" value="EcKL"/>
    <property type="match status" value="1"/>
</dbReference>
<dbReference type="SMART" id="SM00587">
    <property type="entry name" value="CHK"/>
    <property type="match status" value="1"/>
</dbReference>
<feature type="domain" description="CHK kinase-like" evidence="1">
    <location>
        <begin position="127"/>
        <end position="326"/>
    </location>
</feature>
<comment type="caution">
    <text evidence="2">The sequence shown here is derived from an EMBL/GenBank/DDBJ whole genome shotgun (WGS) entry which is preliminary data.</text>
</comment>
<dbReference type="InterPro" id="IPR011009">
    <property type="entry name" value="Kinase-like_dom_sf"/>
</dbReference>
<evidence type="ECO:0000259" key="1">
    <source>
        <dbReference type="SMART" id="SM00587"/>
    </source>
</evidence>
<protein>
    <recommendedName>
        <fullName evidence="1">CHK kinase-like domain-containing protein</fullName>
    </recommendedName>
</protein>
<gene>
    <name evidence="2" type="ORF">ACAOBT_LOCUS17470</name>
</gene>
<evidence type="ECO:0000313" key="3">
    <source>
        <dbReference type="Proteomes" id="UP001152888"/>
    </source>
</evidence>
<dbReference type="PANTHER" id="PTHR11012:SF48">
    <property type="entry name" value="CHK KINASE-LIKE DOMAIN-CONTAINING PROTEIN-RELATED"/>
    <property type="match status" value="1"/>
</dbReference>